<organism evidence="2 3">
    <name type="scientific">Coprinopsis marcescibilis</name>
    <name type="common">Agaric fungus</name>
    <name type="synonym">Psathyrella marcescibilis</name>
    <dbReference type="NCBI Taxonomy" id="230819"/>
    <lineage>
        <taxon>Eukaryota</taxon>
        <taxon>Fungi</taxon>
        <taxon>Dikarya</taxon>
        <taxon>Basidiomycota</taxon>
        <taxon>Agaricomycotina</taxon>
        <taxon>Agaricomycetes</taxon>
        <taxon>Agaricomycetidae</taxon>
        <taxon>Agaricales</taxon>
        <taxon>Agaricineae</taxon>
        <taxon>Psathyrellaceae</taxon>
        <taxon>Coprinopsis</taxon>
    </lineage>
</organism>
<keyword evidence="3" id="KW-1185">Reference proteome</keyword>
<dbReference type="AlphaFoldDB" id="A0A5C3KB91"/>
<dbReference type="EMBL" id="ML210525">
    <property type="protein sequence ID" value="TFK17356.1"/>
    <property type="molecule type" value="Genomic_DNA"/>
</dbReference>
<evidence type="ECO:0000256" key="1">
    <source>
        <dbReference type="SAM" id="MobiDB-lite"/>
    </source>
</evidence>
<evidence type="ECO:0000313" key="3">
    <source>
        <dbReference type="Proteomes" id="UP000307440"/>
    </source>
</evidence>
<gene>
    <name evidence="2" type="ORF">FA15DRAFT_683553</name>
</gene>
<name>A0A5C3KB91_COPMA</name>
<accession>A0A5C3KB91</accession>
<evidence type="ECO:0000313" key="2">
    <source>
        <dbReference type="EMBL" id="TFK17356.1"/>
    </source>
</evidence>
<reference evidence="2 3" key="1">
    <citation type="journal article" date="2019" name="Nat. Ecol. Evol.">
        <title>Megaphylogeny resolves global patterns of mushroom evolution.</title>
        <authorList>
            <person name="Varga T."/>
            <person name="Krizsan K."/>
            <person name="Foldi C."/>
            <person name="Dima B."/>
            <person name="Sanchez-Garcia M."/>
            <person name="Sanchez-Ramirez S."/>
            <person name="Szollosi G.J."/>
            <person name="Szarkandi J.G."/>
            <person name="Papp V."/>
            <person name="Albert L."/>
            <person name="Andreopoulos W."/>
            <person name="Angelini C."/>
            <person name="Antonin V."/>
            <person name="Barry K.W."/>
            <person name="Bougher N.L."/>
            <person name="Buchanan P."/>
            <person name="Buyck B."/>
            <person name="Bense V."/>
            <person name="Catcheside P."/>
            <person name="Chovatia M."/>
            <person name="Cooper J."/>
            <person name="Damon W."/>
            <person name="Desjardin D."/>
            <person name="Finy P."/>
            <person name="Geml J."/>
            <person name="Haridas S."/>
            <person name="Hughes K."/>
            <person name="Justo A."/>
            <person name="Karasinski D."/>
            <person name="Kautmanova I."/>
            <person name="Kiss B."/>
            <person name="Kocsube S."/>
            <person name="Kotiranta H."/>
            <person name="LaButti K.M."/>
            <person name="Lechner B.E."/>
            <person name="Liimatainen K."/>
            <person name="Lipzen A."/>
            <person name="Lukacs Z."/>
            <person name="Mihaltcheva S."/>
            <person name="Morgado L.N."/>
            <person name="Niskanen T."/>
            <person name="Noordeloos M.E."/>
            <person name="Ohm R.A."/>
            <person name="Ortiz-Santana B."/>
            <person name="Ovrebo C."/>
            <person name="Racz N."/>
            <person name="Riley R."/>
            <person name="Savchenko A."/>
            <person name="Shiryaev A."/>
            <person name="Soop K."/>
            <person name="Spirin V."/>
            <person name="Szebenyi C."/>
            <person name="Tomsovsky M."/>
            <person name="Tulloss R.E."/>
            <person name="Uehling J."/>
            <person name="Grigoriev I.V."/>
            <person name="Vagvolgyi C."/>
            <person name="Papp T."/>
            <person name="Martin F.M."/>
            <person name="Miettinen O."/>
            <person name="Hibbett D.S."/>
            <person name="Nagy L.G."/>
        </authorList>
    </citation>
    <scope>NUCLEOTIDE SEQUENCE [LARGE SCALE GENOMIC DNA]</scope>
    <source>
        <strain evidence="2 3">CBS 121175</strain>
    </source>
</reference>
<dbReference type="Proteomes" id="UP000307440">
    <property type="component" value="Unassembled WGS sequence"/>
</dbReference>
<protein>
    <recommendedName>
        <fullName evidence="4">DUF4219 domain-containing protein</fullName>
    </recommendedName>
</protein>
<proteinExistence type="predicted"/>
<evidence type="ECO:0008006" key="4">
    <source>
        <dbReference type="Google" id="ProtNLM"/>
    </source>
</evidence>
<sequence length="241" mass="26816">MSSSSPSFAKLGHTNYNSWAGDMEAWFRSQGLWRLVSGSSPRPGEYEAALDSWETKADRAAGWLWLMLESDQKIHVSGIKDDPCAMKAGARFNAYDDLFSVRKRENESLQALINREFDLAALDSELASMALIRALPDEFSTFTSSLLLLEKLDRTAIHQAFITEETQRRGRANDAPSVALASLASSSSNGTPCGFCGVPGHQTNNCYAYQRAQRCAQENATKRRSEREQSRQPHWGAQTSR</sequence>
<feature type="region of interest" description="Disordered" evidence="1">
    <location>
        <begin position="217"/>
        <end position="241"/>
    </location>
</feature>
<dbReference type="OrthoDB" id="3257543at2759"/>
<dbReference type="STRING" id="230819.A0A5C3KB91"/>
<feature type="compositionally biased region" description="Basic and acidic residues" evidence="1">
    <location>
        <begin position="220"/>
        <end position="231"/>
    </location>
</feature>